<keyword evidence="8" id="KW-0999">Mitochondrion inner membrane</keyword>
<comment type="caution">
    <text evidence="24">The sequence shown here is derived from an EMBL/GenBank/DDBJ whole genome shotgun (WGS) entry which is preliminary data.</text>
</comment>
<comment type="similarity">
    <text evidence="4">Belongs to the NADH dehydrogenase family.</text>
</comment>
<reference evidence="24 25" key="1">
    <citation type="submission" date="2024-05" db="EMBL/GenBank/DDBJ databases">
        <title>De novo assembly of an allotetraploid wild potato.</title>
        <authorList>
            <person name="Hosaka A.J."/>
        </authorList>
    </citation>
    <scope>NUCLEOTIDE SEQUENCE [LARGE SCALE GENOMIC DNA]</scope>
    <source>
        <tissue evidence="24">Young leaves</tissue>
    </source>
</reference>
<evidence type="ECO:0000256" key="16">
    <source>
        <dbReference type="ARBA" id="ARBA00023136"/>
    </source>
</evidence>
<name>A0ABD2SNF8_9SOLN</name>
<keyword evidence="10" id="KW-0106">Calcium</keyword>
<evidence type="ECO:0000256" key="20">
    <source>
        <dbReference type="ARBA" id="ARBA00071359"/>
    </source>
</evidence>
<evidence type="ECO:0000256" key="18">
    <source>
        <dbReference type="ARBA" id="ARBA00047599"/>
    </source>
</evidence>
<dbReference type="GO" id="GO:0046872">
    <property type="term" value="F:metal ion binding"/>
    <property type="evidence" value="ECO:0007669"/>
    <property type="project" value="UniProtKB-KW"/>
</dbReference>
<dbReference type="Gene3D" id="3.50.50.100">
    <property type="match status" value="2"/>
</dbReference>
<evidence type="ECO:0000256" key="8">
    <source>
        <dbReference type="ARBA" id="ARBA00022792"/>
    </source>
</evidence>
<dbReference type="FunFam" id="3.50.50.100:FF:000002">
    <property type="entry name" value="External alternative NAD(P)H-ubiquinone oxidoreductase B1, mitochondrial"/>
    <property type="match status" value="1"/>
</dbReference>
<accession>A0ABD2SNF8</accession>
<dbReference type="GO" id="GO:0005743">
    <property type="term" value="C:mitochondrial inner membrane"/>
    <property type="evidence" value="ECO:0007669"/>
    <property type="project" value="UniProtKB-SubCell"/>
</dbReference>
<dbReference type="Pfam" id="PF22366">
    <property type="entry name" value="NDH2_C"/>
    <property type="match status" value="1"/>
</dbReference>
<dbReference type="GO" id="GO:0050136">
    <property type="term" value="F:NADH dehydrogenase (quinone) (non-electrogenic) activity"/>
    <property type="evidence" value="ECO:0007669"/>
    <property type="project" value="UniProtKB-EC"/>
</dbReference>
<comment type="subcellular location">
    <subcellularLocation>
        <location evidence="2">Mitochondrion inner membrane</location>
        <topology evidence="2">Peripheral membrane protein</topology>
        <orientation evidence="2">Intermembrane side</orientation>
    </subcellularLocation>
    <subcellularLocation>
        <location evidence="3">Peroxisome</location>
    </subcellularLocation>
</comment>
<keyword evidence="17" id="KW-0576">Peroxisome</keyword>
<evidence type="ECO:0000256" key="22">
    <source>
        <dbReference type="ARBA" id="ARBA00083051"/>
    </source>
</evidence>
<evidence type="ECO:0000256" key="2">
    <source>
        <dbReference type="ARBA" id="ARBA00004137"/>
    </source>
</evidence>
<keyword evidence="14" id="KW-0520">NAD</keyword>
<evidence type="ECO:0000256" key="1">
    <source>
        <dbReference type="ARBA" id="ARBA00001974"/>
    </source>
</evidence>
<evidence type="ECO:0000256" key="17">
    <source>
        <dbReference type="ARBA" id="ARBA00023140"/>
    </source>
</evidence>
<dbReference type="SUPFAM" id="SSF51905">
    <property type="entry name" value="FAD/NAD(P)-binding domain"/>
    <property type="match status" value="2"/>
</dbReference>
<evidence type="ECO:0000313" key="25">
    <source>
        <dbReference type="Proteomes" id="UP001627284"/>
    </source>
</evidence>
<sequence length="584" mass="66030">MQRVTVIERFSKTFRDNPSLSKLLIVFTVSGGGLVAYSEAGKLNDNSNAGELVEANNRKKKVVVLGTGWAGTSFLKNLKDPSYDVQVISPRNYFAFTPLLPSVTCGTVESRSVVEPIRNIIRKKYAEAYYWEAECIKIDPENKKVYCRSNLSINGNGKEEFAVDYDYLVIATGARVNTFNIPGVEENTFFLKEVEDAQKIRRTVIDCFEKASLPTLSDEERKSLLHFVIVGGGPTGVEFAAQLHDFVNEDIIRLYPKVKDLVKITLLEATDHILNMFDKRITAFAEEKFHRDGIDVKTGSMVVKVGEKEISTKDVKRGEITSMPYGMAVWSTGIGTRPVIMEFMKHIGQGNRRVLATDEWLRVEGQENVYALGDCATINQRKVMEDIAAIFQKADKDNSGTLTVKEFQEVLNDICERYPQVELYLKNKKMSNLVDLLKESKGNGVKESIEVDIEEFKSALSQVDTDMKNLPATAQVASQQGVYLAKCFNRMEECEKNPEGPLRFRGEGRHRFHPFRYRHLGQFAPLGGEQTAAQLPGDWVSIGHSSQWLWYSVYASKQVSWRTRALVVSDWVRRFIFGRDSSQI</sequence>
<dbReference type="Pfam" id="PF07992">
    <property type="entry name" value="Pyr_redox_2"/>
    <property type="match status" value="1"/>
</dbReference>
<evidence type="ECO:0000256" key="4">
    <source>
        <dbReference type="ARBA" id="ARBA00005272"/>
    </source>
</evidence>
<dbReference type="CDD" id="cd00051">
    <property type="entry name" value="EFh"/>
    <property type="match status" value="1"/>
</dbReference>
<keyword evidence="7" id="KW-0479">Metal-binding</keyword>
<proteinExistence type="inferred from homology"/>
<evidence type="ECO:0000256" key="9">
    <source>
        <dbReference type="ARBA" id="ARBA00022827"/>
    </source>
</evidence>
<comment type="catalytic activity">
    <reaction evidence="18">
        <text>a quinone + NADH + H(+) = a quinol + NAD(+)</text>
        <dbReference type="Rhea" id="RHEA:46160"/>
        <dbReference type="ChEBI" id="CHEBI:15378"/>
        <dbReference type="ChEBI" id="CHEBI:24646"/>
        <dbReference type="ChEBI" id="CHEBI:57540"/>
        <dbReference type="ChEBI" id="CHEBI:57945"/>
        <dbReference type="ChEBI" id="CHEBI:132124"/>
        <dbReference type="EC" id="1.6.5.9"/>
    </reaction>
</comment>
<evidence type="ECO:0000256" key="15">
    <source>
        <dbReference type="ARBA" id="ARBA00023128"/>
    </source>
</evidence>
<dbReference type="InterPro" id="IPR011992">
    <property type="entry name" value="EF-hand-dom_pair"/>
</dbReference>
<keyword evidence="16" id="KW-0472">Membrane</keyword>
<keyword evidence="11" id="KW-0521">NADP</keyword>
<protein>
    <recommendedName>
        <fullName evidence="20">External alternative NAD(P)H-ubiquinone oxidoreductase B1, mitochondrial</fullName>
        <ecNumber evidence="5">1.6.5.9</ecNumber>
    </recommendedName>
    <alternativeName>
        <fullName evidence="22">External alternative NADH dehydrogenase NDB1</fullName>
    </alternativeName>
    <alternativeName>
        <fullName evidence="21">NADH:ubiquinone reductase (non-electrogenic) NDB1</fullName>
    </alternativeName>
</protein>
<dbReference type="InterPro" id="IPR018247">
    <property type="entry name" value="EF_Hand_1_Ca_BS"/>
</dbReference>
<organism evidence="24 25">
    <name type="scientific">Solanum stoloniferum</name>
    <dbReference type="NCBI Taxonomy" id="62892"/>
    <lineage>
        <taxon>Eukaryota</taxon>
        <taxon>Viridiplantae</taxon>
        <taxon>Streptophyta</taxon>
        <taxon>Embryophyta</taxon>
        <taxon>Tracheophyta</taxon>
        <taxon>Spermatophyta</taxon>
        <taxon>Magnoliopsida</taxon>
        <taxon>eudicotyledons</taxon>
        <taxon>Gunneridae</taxon>
        <taxon>Pentapetalae</taxon>
        <taxon>asterids</taxon>
        <taxon>lamiids</taxon>
        <taxon>Solanales</taxon>
        <taxon>Solanaceae</taxon>
        <taxon>Solanoideae</taxon>
        <taxon>Solaneae</taxon>
        <taxon>Solanum</taxon>
    </lineage>
</organism>
<evidence type="ECO:0000259" key="23">
    <source>
        <dbReference type="PROSITE" id="PS50222"/>
    </source>
</evidence>
<evidence type="ECO:0000256" key="11">
    <source>
        <dbReference type="ARBA" id="ARBA00022857"/>
    </source>
</evidence>
<dbReference type="InterPro" id="IPR036188">
    <property type="entry name" value="FAD/NAD-bd_sf"/>
</dbReference>
<dbReference type="PRINTS" id="PR00368">
    <property type="entry name" value="FADPNR"/>
</dbReference>
<evidence type="ECO:0000256" key="14">
    <source>
        <dbReference type="ARBA" id="ARBA00023027"/>
    </source>
</evidence>
<evidence type="ECO:0000256" key="5">
    <source>
        <dbReference type="ARBA" id="ARBA00012637"/>
    </source>
</evidence>
<evidence type="ECO:0000256" key="12">
    <source>
        <dbReference type="ARBA" id="ARBA00022946"/>
    </source>
</evidence>
<dbReference type="InterPro" id="IPR002048">
    <property type="entry name" value="EF_hand_dom"/>
</dbReference>
<dbReference type="EMBL" id="JBJKTR010000014">
    <property type="protein sequence ID" value="KAL3345419.1"/>
    <property type="molecule type" value="Genomic_DNA"/>
</dbReference>
<comment type="cofactor">
    <cofactor evidence="1">
        <name>FAD</name>
        <dbReference type="ChEBI" id="CHEBI:57692"/>
    </cofactor>
</comment>
<comment type="catalytic activity">
    <reaction evidence="19">
        <text>a ubiquinone + NADH + H(+) = a ubiquinol + NAD(+)</text>
        <dbReference type="Rhea" id="RHEA:23152"/>
        <dbReference type="Rhea" id="RHEA-COMP:9565"/>
        <dbReference type="Rhea" id="RHEA-COMP:9566"/>
        <dbReference type="ChEBI" id="CHEBI:15378"/>
        <dbReference type="ChEBI" id="CHEBI:16389"/>
        <dbReference type="ChEBI" id="CHEBI:17976"/>
        <dbReference type="ChEBI" id="CHEBI:57540"/>
        <dbReference type="ChEBI" id="CHEBI:57945"/>
    </reaction>
</comment>
<evidence type="ECO:0000256" key="21">
    <source>
        <dbReference type="ARBA" id="ARBA00082287"/>
    </source>
</evidence>
<keyword evidence="13" id="KW-0560">Oxidoreductase</keyword>
<evidence type="ECO:0000256" key="7">
    <source>
        <dbReference type="ARBA" id="ARBA00022723"/>
    </source>
</evidence>
<evidence type="ECO:0000256" key="3">
    <source>
        <dbReference type="ARBA" id="ARBA00004275"/>
    </source>
</evidence>
<dbReference type="Proteomes" id="UP001627284">
    <property type="component" value="Unassembled WGS sequence"/>
</dbReference>
<keyword evidence="9" id="KW-0274">FAD</keyword>
<dbReference type="PROSITE" id="PS00018">
    <property type="entry name" value="EF_HAND_1"/>
    <property type="match status" value="1"/>
</dbReference>
<dbReference type="InterPro" id="IPR023753">
    <property type="entry name" value="FAD/NAD-binding_dom"/>
</dbReference>
<dbReference type="AlphaFoldDB" id="A0ABD2SNF8"/>
<dbReference type="PROSITE" id="PS50222">
    <property type="entry name" value="EF_HAND_2"/>
    <property type="match status" value="1"/>
</dbReference>
<dbReference type="EMBL" id="JBJKTR010000014">
    <property type="protein sequence ID" value="KAL3345418.1"/>
    <property type="molecule type" value="Genomic_DNA"/>
</dbReference>
<keyword evidence="15" id="KW-0496">Mitochondrion</keyword>
<dbReference type="SUPFAM" id="SSF47473">
    <property type="entry name" value="EF-hand"/>
    <property type="match status" value="1"/>
</dbReference>
<keyword evidence="6" id="KW-0285">Flavoprotein</keyword>
<dbReference type="FunFam" id="3.50.50.100:FF:000008">
    <property type="entry name" value="External alternative NAD(P)H-ubiquinone oxidoreductase B1, mitochondrial"/>
    <property type="match status" value="1"/>
</dbReference>
<dbReference type="SMART" id="SM00054">
    <property type="entry name" value="EFh"/>
    <property type="match status" value="1"/>
</dbReference>
<dbReference type="InterPro" id="IPR045024">
    <property type="entry name" value="NDH-2"/>
</dbReference>
<evidence type="ECO:0000256" key="6">
    <source>
        <dbReference type="ARBA" id="ARBA00022630"/>
    </source>
</evidence>
<evidence type="ECO:0000256" key="13">
    <source>
        <dbReference type="ARBA" id="ARBA00023002"/>
    </source>
</evidence>
<dbReference type="Pfam" id="PF00036">
    <property type="entry name" value="EF-hand_1"/>
    <property type="match status" value="1"/>
</dbReference>
<evidence type="ECO:0000313" key="24">
    <source>
        <dbReference type="EMBL" id="KAL3345419.1"/>
    </source>
</evidence>
<dbReference type="PANTHER" id="PTHR43706:SF41">
    <property type="entry name" value="NADH:UBIQUINONE REDUCTASE (NON-ELECTROGENIC)"/>
    <property type="match status" value="1"/>
</dbReference>
<dbReference type="InterPro" id="IPR054585">
    <property type="entry name" value="NDH2-like_C"/>
</dbReference>
<evidence type="ECO:0000256" key="19">
    <source>
        <dbReference type="ARBA" id="ARBA00049010"/>
    </source>
</evidence>
<evidence type="ECO:0000256" key="10">
    <source>
        <dbReference type="ARBA" id="ARBA00022837"/>
    </source>
</evidence>
<keyword evidence="25" id="KW-1185">Reference proteome</keyword>
<dbReference type="GO" id="GO:0005777">
    <property type="term" value="C:peroxisome"/>
    <property type="evidence" value="ECO:0007669"/>
    <property type="project" value="UniProtKB-SubCell"/>
</dbReference>
<gene>
    <name evidence="24" type="ORF">AABB24_024405</name>
</gene>
<dbReference type="PANTHER" id="PTHR43706">
    <property type="entry name" value="NADH DEHYDROGENASE"/>
    <property type="match status" value="1"/>
</dbReference>
<feature type="domain" description="EF-hand" evidence="23">
    <location>
        <begin position="382"/>
        <end position="417"/>
    </location>
</feature>
<keyword evidence="12" id="KW-0809">Transit peptide</keyword>
<dbReference type="EC" id="1.6.5.9" evidence="5"/>